<name>A0ABV7TDN1_9RHOB</name>
<reference evidence="19" key="1">
    <citation type="journal article" date="2019" name="Int. J. Syst. Evol. Microbiol.">
        <title>The Global Catalogue of Microorganisms (GCM) 10K type strain sequencing project: providing services to taxonomists for standard genome sequencing and annotation.</title>
        <authorList>
            <consortium name="The Broad Institute Genomics Platform"/>
            <consortium name="The Broad Institute Genome Sequencing Center for Infectious Disease"/>
            <person name="Wu L."/>
            <person name="Ma J."/>
        </authorList>
    </citation>
    <scope>NUCLEOTIDE SEQUENCE [LARGE SCALE GENOMIC DNA]</scope>
    <source>
        <strain evidence="19">KCTC 42911</strain>
    </source>
</reference>
<comment type="caution">
    <text evidence="18">The sequence shown here is derived from an EMBL/GenBank/DDBJ whole genome shotgun (WGS) entry which is preliminary data.</text>
</comment>
<sequence>MTPDQKTEKNLRAAVEKMPVAIVITDAQAEDNPITYVNDAFQRVTLYSREYAVGRNCRFLQGERSEPEQVENIRKGLRNEEEFQVTLTNYKADGTPFRNLLMISPIHDDQGHVSAFFGVQRELKDEEQEKVPQGEALPLLRELQHRVKNHLSMIVGMIRMQARQKVTPDSFHAIARRIESLALLYDELLDTSRGYGRDDEIWAGAYLSRIVSVISALEGRAAVRVNANWEEIRLPVDQAARLGLLLSELLTNALEHAFEGRESGSITVDFRQREDGSVRLVVSDDGTGLPEGSNWPFGAISVEDQQSRARATADQKGPLDTRGEEGRAGVGGSIVLSLTESMGAKLSVKNNDPGTRITVDLPRRQ</sequence>
<dbReference type="SUPFAM" id="SSF55785">
    <property type="entry name" value="PYP-like sensor domain (PAS domain)"/>
    <property type="match status" value="1"/>
</dbReference>
<dbReference type="SMART" id="SM00086">
    <property type="entry name" value="PAC"/>
    <property type="match status" value="1"/>
</dbReference>
<evidence type="ECO:0000256" key="3">
    <source>
        <dbReference type="ARBA" id="ARBA00022543"/>
    </source>
</evidence>
<evidence type="ECO:0000256" key="14">
    <source>
        <dbReference type="SAM" id="MobiDB-lite"/>
    </source>
</evidence>
<evidence type="ECO:0000259" key="15">
    <source>
        <dbReference type="PROSITE" id="PS50109"/>
    </source>
</evidence>
<evidence type="ECO:0000256" key="12">
    <source>
        <dbReference type="ARBA" id="ARBA00022991"/>
    </source>
</evidence>
<dbReference type="InterPro" id="IPR005467">
    <property type="entry name" value="His_kinase_dom"/>
</dbReference>
<evidence type="ECO:0000256" key="6">
    <source>
        <dbReference type="ARBA" id="ARBA00022630"/>
    </source>
</evidence>
<dbReference type="InterPro" id="IPR003594">
    <property type="entry name" value="HATPase_dom"/>
</dbReference>
<dbReference type="InterPro" id="IPR000700">
    <property type="entry name" value="PAS-assoc_C"/>
</dbReference>
<gene>
    <name evidence="18" type="ORF">ACFORG_07875</name>
</gene>
<dbReference type="PROSITE" id="PS50109">
    <property type="entry name" value="HIS_KIN"/>
    <property type="match status" value="1"/>
</dbReference>
<dbReference type="InterPro" id="IPR011495">
    <property type="entry name" value="Sig_transdc_His_kin_sub2_dim/P"/>
</dbReference>
<dbReference type="InterPro" id="IPR000014">
    <property type="entry name" value="PAS"/>
</dbReference>
<feature type="domain" description="Histidine kinase" evidence="15">
    <location>
        <begin position="142"/>
        <end position="365"/>
    </location>
</feature>
<accession>A0ABV7TDN1</accession>
<dbReference type="InterPro" id="IPR004358">
    <property type="entry name" value="Sig_transdc_His_kin-like_C"/>
</dbReference>
<evidence type="ECO:0000313" key="18">
    <source>
        <dbReference type="EMBL" id="MFC3613677.1"/>
    </source>
</evidence>
<keyword evidence="3" id="KW-0600">Photoreceptor protein</keyword>
<dbReference type="SMART" id="SM00387">
    <property type="entry name" value="HATPase_c"/>
    <property type="match status" value="1"/>
</dbReference>
<dbReference type="Pfam" id="PF02518">
    <property type="entry name" value="HATPase_c"/>
    <property type="match status" value="1"/>
</dbReference>
<dbReference type="InterPro" id="IPR035965">
    <property type="entry name" value="PAS-like_dom_sf"/>
</dbReference>
<dbReference type="SMART" id="SM00911">
    <property type="entry name" value="HWE_HK"/>
    <property type="match status" value="1"/>
</dbReference>
<keyword evidence="8" id="KW-0808">Transferase</keyword>
<evidence type="ECO:0000256" key="7">
    <source>
        <dbReference type="ARBA" id="ARBA00022643"/>
    </source>
</evidence>
<keyword evidence="10" id="KW-0418">Kinase</keyword>
<feature type="compositionally biased region" description="Basic and acidic residues" evidence="14">
    <location>
        <begin position="306"/>
        <end position="327"/>
    </location>
</feature>
<dbReference type="InterPro" id="IPR001610">
    <property type="entry name" value="PAC"/>
</dbReference>
<feature type="region of interest" description="Disordered" evidence="14">
    <location>
        <begin position="346"/>
        <end position="365"/>
    </location>
</feature>
<evidence type="ECO:0000256" key="1">
    <source>
        <dbReference type="ARBA" id="ARBA00000085"/>
    </source>
</evidence>
<keyword evidence="13" id="KW-0675">Receptor</keyword>
<evidence type="ECO:0000256" key="8">
    <source>
        <dbReference type="ARBA" id="ARBA00022679"/>
    </source>
</evidence>
<dbReference type="InterPro" id="IPR011102">
    <property type="entry name" value="Sig_transdc_His_kinase_HWE"/>
</dbReference>
<keyword evidence="9" id="KW-0547">Nucleotide-binding</keyword>
<dbReference type="SMART" id="SM00091">
    <property type="entry name" value="PAS"/>
    <property type="match status" value="1"/>
</dbReference>
<comment type="catalytic activity">
    <reaction evidence="1">
        <text>ATP + protein L-histidine = ADP + protein N-phospho-L-histidine.</text>
        <dbReference type="EC" id="2.7.13.3"/>
    </reaction>
</comment>
<evidence type="ECO:0000256" key="11">
    <source>
        <dbReference type="ARBA" id="ARBA00022840"/>
    </source>
</evidence>
<dbReference type="Proteomes" id="UP001595629">
    <property type="component" value="Unassembled WGS sequence"/>
</dbReference>
<feature type="domain" description="PAS" evidence="16">
    <location>
        <begin position="7"/>
        <end position="84"/>
    </location>
</feature>
<dbReference type="Pfam" id="PF07568">
    <property type="entry name" value="HisKA_2"/>
    <property type="match status" value="1"/>
</dbReference>
<evidence type="ECO:0000256" key="10">
    <source>
        <dbReference type="ARBA" id="ARBA00022777"/>
    </source>
</evidence>
<organism evidence="18 19">
    <name type="scientific">Lutimaribacter marinistellae</name>
    <dbReference type="NCBI Taxonomy" id="1820329"/>
    <lineage>
        <taxon>Bacteria</taxon>
        <taxon>Pseudomonadati</taxon>
        <taxon>Pseudomonadota</taxon>
        <taxon>Alphaproteobacteria</taxon>
        <taxon>Rhodobacterales</taxon>
        <taxon>Roseobacteraceae</taxon>
        <taxon>Lutimaribacter</taxon>
    </lineage>
</organism>
<evidence type="ECO:0000259" key="17">
    <source>
        <dbReference type="PROSITE" id="PS50113"/>
    </source>
</evidence>
<dbReference type="Gene3D" id="3.30.450.20">
    <property type="entry name" value="PAS domain"/>
    <property type="match status" value="1"/>
</dbReference>
<keyword evidence="11" id="KW-0067">ATP-binding</keyword>
<dbReference type="PROSITE" id="PS50113">
    <property type="entry name" value="PAC"/>
    <property type="match status" value="1"/>
</dbReference>
<dbReference type="CDD" id="cd00130">
    <property type="entry name" value="PAS"/>
    <property type="match status" value="1"/>
</dbReference>
<dbReference type="Pfam" id="PF13426">
    <property type="entry name" value="PAS_9"/>
    <property type="match status" value="1"/>
</dbReference>
<evidence type="ECO:0000256" key="13">
    <source>
        <dbReference type="ARBA" id="ARBA00023170"/>
    </source>
</evidence>
<keyword evidence="5" id="KW-0716">Sensory transduction</keyword>
<proteinExistence type="predicted"/>
<keyword evidence="12" id="KW-0157">Chromophore</keyword>
<keyword evidence="19" id="KW-1185">Reference proteome</keyword>
<dbReference type="PRINTS" id="PR00344">
    <property type="entry name" value="BCTRLSENSOR"/>
</dbReference>
<dbReference type="InterPro" id="IPR036890">
    <property type="entry name" value="HATPase_C_sf"/>
</dbReference>
<dbReference type="PANTHER" id="PTHR47429">
    <property type="entry name" value="PROTEIN TWIN LOV 1"/>
    <property type="match status" value="1"/>
</dbReference>
<feature type="domain" description="PAC" evidence="17">
    <location>
        <begin position="81"/>
        <end position="135"/>
    </location>
</feature>
<evidence type="ECO:0000256" key="5">
    <source>
        <dbReference type="ARBA" id="ARBA00022606"/>
    </source>
</evidence>
<protein>
    <recommendedName>
        <fullName evidence="2">histidine kinase</fullName>
        <ecNumber evidence="2">2.7.13.3</ecNumber>
    </recommendedName>
</protein>
<dbReference type="PANTHER" id="PTHR47429:SF2">
    <property type="entry name" value="PROTEIN TWIN LOV 1"/>
    <property type="match status" value="1"/>
</dbReference>
<dbReference type="EMBL" id="JBHRXI010000006">
    <property type="protein sequence ID" value="MFC3613677.1"/>
    <property type="molecule type" value="Genomic_DNA"/>
</dbReference>
<dbReference type="NCBIfam" id="TIGR00229">
    <property type="entry name" value="sensory_box"/>
    <property type="match status" value="1"/>
</dbReference>
<evidence type="ECO:0000259" key="16">
    <source>
        <dbReference type="PROSITE" id="PS50112"/>
    </source>
</evidence>
<dbReference type="PROSITE" id="PS50112">
    <property type="entry name" value="PAS"/>
    <property type="match status" value="1"/>
</dbReference>
<evidence type="ECO:0000256" key="4">
    <source>
        <dbReference type="ARBA" id="ARBA00022553"/>
    </source>
</evidence>
<keyword evidence="6" id="KW-0285">Flavoprotein</keyword>
<evidence type="ECO:0000256" key="2">
    <source>
        <dbReference type="ARBA" id="ARBA00012438"/>
    </source>
</evidence>
<keyword evidence="7" id="KW-0288">FMN</keyword>
<dbReference type="Gene3D" id="3.30.565.10">
    <property type="entry name" value="Histidine kinase-like ATPase, C-terminal domain"/>
    <property type="match status" value="1"/>
</dbReference>
<evidence type="ECO:0000313" key="19">
    <source>
        <dbReference type="Proteomes" id="UP001595629"/>
    </source>
</evidence>
<dbReference type="RefSeq" id="WP_386734864.1">
    <property type="nucleotide sequence ID" value="NZ_JBHRXI010000006.1"/>
</dbReference>
<evidence type="ECO:0000256" key="9">
    <source>
        <dbReference type="ARBA" id="ARBA00022741"/>
    </source>
</evidence>
<dbReference type="EC" id="2.7.13.3" evidence="2"/>
<keyword evidence="4" id="KW-0597">Phosphoprotein</keyword>
<dbReference type="SUPFAM" id="SSF55874">
    <property type="entry name" value="ATPase domain of HSP90 chaperone/DNA topoisomerase II/histidine kinase"/>
    <property type="match status" value="1"/>
</dbReference>
<feature type="region of interest" description="Disordered" evidence="14">
    <location>
        <begin position="306"/>
        <end position="332"/>
    </location>
</feature>